<evidence type="ECO:0000256" key="1">
    <source>
        <dbReference type="SAM" id="MobiDB-lite"/>
    </source>
</evidence>
<dbReference type="OMA" id="VHFPGKL"/>
<keyword evidence="2" id="KW-0732">Signal</keyword>
<evidence type="ECO:0000313" key="3">
    <source>
        <dbReference type="EMBL" id="EDV40373.1"/>
    </source>
</evidence>
<dbReference type="OrthoDB" id="7859518at2759"/>
<sequence length="236" mass="27242">MWLLQSMIFVIVLEVHSLNLQFEEFYVKSFVPDEIHIAYDIENFEVINVNLTVRVPFPGKLLMHIFVRQLSDQMGGSDTKDLLRFRNLDLCKIFDSLRNITLENIQGESVLPSTFFVSCPLVPGFYYVENGVFNVKLVPFRIPDGRYMALLELIQVYEDVIKLVSCRIKFVMKRPPGYKEPSSFASSEEGETLEKVTKPPTTTTKAQPEVTEPSEDPYEEVTEPSEDEYEAPNDYY</sequence>
<dbReference type="eggNOG" id="ENOG502RTMB">
    <property type="taxonomic scope" value="Eukaryota"/>
</dbReference>
<dbReference type="AlphaFoldDB" id="B3M411"/>
<evidence type="ECO:0000256" key="2">
    <source>
        <dbReference type="SAM" id="SignalP"/>
    </source>
</evidence>
<name>B3M411_DROAN</name>
<proteinExistence type="predicted"/>
<dbReference type="InterPro" id="IPR010512">
    <property type="entry name" value="DUF1091"/>
</dbReference>
<organism evidence="3 4">
    <name type="scientific">Drosophila ananassae</name>
    <name type="common">Fruit fly</name>
    <dbReference type="NCBI Taxonomy" id="7217"/>
    <lineage>
        <taxon>Eukaryota</taxon>
        <taxon>Metazoa</taxon>
        <taxon>Ecdysozoa</taxon>
        <taxon>Arthropoda</taxon>
        <taxon>Hexapoda</taxon>
        <taxon>Insecta</taxon>
        <taxon>Pterygota</taxon>
        <taxon>Neoptera</taxon>
        <taxon>Endopterygota</taxon>
        <taxon>Diptera</taxon>
        <taxon>Brachycera</taxon>
        <taxon>Muscomorpha</taxon>
        <taxon>Ephydroidea</taxon>
        <taxon>Drosophilidae</taxon>
        <taxon>Drosophila</taxon>
        <taxon>Sophophora</taxon>
    </lineage>
</organism>
<dbReference type="KEGG" id="dan:6506600"/>
<dbReference type="GeneID" id="6506600"/>
<feature type="chain" id="PRO_5002792320" evidence="2">
    <location>
        <begin position="18"/>
        <end position="236"/>
    </location>
</feature>
<keyword evidence="4" id="KW-1185">Reference proteome</keyword>
<feature type="region of interest" description="Disordered" evidence="1">
    <location>
        <begin position="178"/>
        <end position="236"/>
    </location>
</feature>
<dbReference type="SMART" id="SM00697">
    <property type="entry name" value="DM8"/>
    <property type="match status" value="1"/>
</dbReference>
<dbReference type="EMBL" id="CH902618">
    <property type="protein sequence ID" value="EDV40373.1"/>
    <property type="molecule type" value="Genomic_DNA"/>
</dbReference>
<feature type="compositionally biased region" description="Acidic residues" evidence="1">
    <location>
        <begin position="212"/>
        <end position="236"/>
    </location>
</feature>
<dbReference type="InParanoid" id="B3M411"/>
<dbReference type="STRING" id="7217.B3M411"/>
<reference evidence="3 4" key="1">
    <citation type="journal article" date="2007" name="Nature">
        <title>Evolution of genes and genomes on the Drosophila phylogeny.</title>
        <authorList>
            <consortium name="Drosophila 12 Genomes Consortium"/>
            <person name="Clark A.G."/>
            <person name="Eisen M.B."/>
            <person name="Smith D.R."/>
            <person name="Bergman C.M."/>
            <person name="Oliver B."/>
            <person name="Markow T.A."/>
            <person name="Kaufman T.C."/>
            <person name="Kellis M."/>
            <person name="Gelbart W."/>
            <person name="Iyer V.N."/>
            <person name="Pollard D.A."/>
            <person name="Sackton T.B."/>
            <person name="Larracuente A.M."/>
            <person name="Singh N.D."/>
            <person name="Abad J.P."/>
            <person name="Abt D.N."/>
            <person name="Adryan B."/>
            <person name="Aguade M."/>
            <person name="Akashi H."/>
            <person name="Anderson W.W."/>
            <person name="Aquadro C.F."/>
            <person name="Ardell D.H."/>
            <person name="Arguello R."/>
            <person name="Artieri C.G."/>
            <person name="Barbash D.A."/>
            <person name="Barker D."/>
            <person name="Barsanti P."/>
            <person name="Batterham P."/>
            <person name="Batzoglou S."/>
            <person name="Begun D."/>
            <person name="Bhutkar A."/>
            <person name="Blanco E."/>
            <person name="Bosak S.A."/>
            <person name="Bradley R.K."/>
            <person name="Brand A.D."/>
            <person name="Brent M.R."/>
            <person name="Brooks A.N."/>
            <person name="Brown R.H."/>
            <person name="Butlin R.K."/>
            <person name="Caggese C."/>
            <person name="Calvi B.R."/>
            <person name="Bernardo de Carvalho A."/>
            <person name="Caspi A."/>
            <person name="Castrezana S."/>
            <person name="Celniker S.E."/>
            <person name="Chang J.L."/>
            <person name="Chapple C."/>
            <person name="Chatterji S."/>
            <person name="Chinwalla A."/>
            <person name="Civetta A."/>
            <person name="Clifton S.W."/>
            <person name="Comeron J.M."/>
            <person name="Costello J.C."/>
            <person name="Coyne J.A."/>
            <person name="Daub J."/>
            <person name="David R.G."/>
            <person name="Delcher A.L."/>
            <person name="Delehaunty K."/>
            <person name="Do C.B."/>
            <person name="Ebling H."/>
            <person name="Edwards K."/>
            <person name="Eickbush T."/>
            <person name="Evans J.D."/>
            <person name="Filipski A."/>
            <person name="Findeiss S."/>
            <person name="Freyhult E."/>
            <person name="Fulton L."/>
            <person name="Fulton R."/>
            <person name="Garcia A.C."/>
            <person name="Gardiner A."/>
            <person name="Garfield D.A."/>
            <person name="Garvin B.E."/>
            <person name="Gibson G."/>
            <person name="Gilbert D."/>
            <person name="Gnerre S."/>
            <person name="Godfrey J."/>
            <person name="Good R."/>
            <person name="Gotea V."/>
            <person name="Gravely B."/>
            <person name="Greenberg A.J."/>
            <person name="Griffiths-Jones S."/>
            <person name="Gross S."/>
            <person name="Guigo R."/>
            <person name="Gustafson E.A."/>
            <person name="Haerty W."/>
            <person name="Hahn M.W."/>
            <person name="Halligan D.L."/>
            <person name="Halpern A.L."/>
            <person name="Halter G.M."/>
            <person name="Han M.V."/>
            <person name="Heger A."/>
            <person name="Hillier L."/>
            <person name="Hinrichs A.S."/>
            <person name="Holmes I."/>
            <person name="Hoskins R.A."/>
            <person name="Hubisz M.J."/>
            <person name="Hultmark D."/>
            <person name="Huntley M.A."/>
            <person name="Jaffe D.B."/>
            <person name="Jagadeeshan S."/>
            <person name="Jeck W.R."/>
            <person name="Johnson J."/>
            <person name="Jones C.D."/>
            <person name="Jordan W.C."/>
            <person name="Karpen G.H."/>
            <person name="Kataoka E."/>
            <person name="Keightley P.D."/>
            <person name="Kheradpour P."/>
            <person name="Kirkness E.F."/>
            <person name="Koerich L.B."/>
            <person name="Kristiansen K."/>
            <person name="Kudrna D."/>
            <person name="Kulathinal R.J."/>
            <person name="Kumar S."/>
            <person name="Kwok R."/>
            <person name="Lander E."/>
            <person name="Langley C.H."/>
            <person name="Lapoint R."/>
            <person name="Lazzaro B.P."/>
            <person name="Lee S.J."/>
            <person name="Levesque L."/>
            <person name="Li R."/>
            <person name="Lin C.F."/>
            <person name="Lin M.F."/>
            <person name="Lindblad-Toh K."/>
            <person name="Llopart A."/>
            <person name="Long M."/>
            <person name="Low L."/>
            <person name="Lozovsky E."/>
            <person name="Lu J."/>
            <person name="Luo M."/>
            <person name="Machado C.A."/>
            <person name="Makalowski W."/>
            <person name="Marzo M."/>
            <person name="Matsuda M."/>
            <person name="Matzkin L."/>
            <person name="McAllister B."/>
            <person name="McBride C.S."/>
            <person name="McKernan B."/>
            <person name="McKernan K."/>
            <person name="Mendez-Lago M."/>
            <person name="Minx P."/>
            <person name="Mollenhauer M.U."/>
            <person name="Montooth K."/>
            <person name="Mount S.M."/>
            <person name="Mu X."/>
            <person name="Myers E."/>
            <person name="Negre B."/>
            <person name="Newfeld S."/>
            <person name="Nielsen R."/>
            <person name="Noor M.A."/>
            <person name="O'Grady P."/>
            <person name="Pachter L."/>
            <person name="Papaceit M."/>
            <person name="Parisi M.J."/>
            <person name="Parisi M."/>
            <person name="Parts L."/>
            <person name="Pedersen J.S."/>
            <person name="Pesole G."/>
            <person name="Phillippy A.M."/>
            <person name="Ponting C.P."/>
            <person name="Pop M."/>
            <person name="Porcelli D."/>
            <person name="Powell J.R."/>
            <person name="Prohaska S."/>
            <person name="Pruitt K."/>
            <person name="Puig M."/>
            <person name="Quesneville H."/>
            <person name="Ram K.R."/>
            <person name="Rand D."/>
            <person name="Rasmussen M.D."/>
            <person name="Reed L.K."/>
            <person name="Reenan R."/>
            <person name="Reily A."/>
            <person name="Remington K.A."/>
            <person name="Rieger T.T."/>
            <person name="Ritchie M.G."/>
            <person name="Robin C."/>
            <person name="Rogers Y.H."/>
            <person name="Rohde C."/>
            <person name="Rozas J."/>
            <person name="Rubenfield M.J."/>
            <person name="Ruiz A."/>
            <person name="Russo S."/>
            <person name="Salzberg S.L."/>
            <person name="Sanchez-Gracia A."/>
            <person name="Saranga D.J."/>
            <person name="Sato H."/>
            <person name="Schaeffer S.W."/>
            <person name="Schatz M.C."/>
            <person name="Schlenke T."/>
            <person name="Schwartz R."/>
            <person name="Segarra C."/>
            <person name="Singh R.S."/>
            <person name="Sirot L."/>
            <person name="Sirota M."/>
            <person name="Sisneros N.B."/>
            <person name="Smith C.D."/>
            <person name="Smith T.F."/>
            <person name="Spieth J."/>
            <person name="Stage D.E."/>
            <person name="Stark A."/>
            <person name="Stephan W."/>
            <person name="Strausberg R.L."/>
            <person name="Strempel S."/>
            <person name="Sturgill D."/>
            <person name="Sutton G."/>
            <person name="Sutton G.G."/>
            <person name="Tao W."/>
            <person name="Teichmann S."/>
            <person name="Tobari Y.N."/>
            <person name="Tomimura Y."/>
            <person name="Tsolas J.M."/>
            <person name="Valente V.L."/>
            <person name="Venter E."/>
            <person name="Venter J.C."/>
            <person name="Vicario S."/>
            <person name="Vieira F.G."/>
            <person name="Vilella A.J."/>
            <person name="Villasante A."/>
            <person name="Walenz B."/>
            <person name="Wang J."/>
            <person name="Wasserman M."/>
            <person name="Watts T."/>
            <person name="Wilson D."/>
            <person name="Wilson R.K."/>
            <person name="Wing R.A."/>
            <person name="Wolfner M.F."/>
            <person name="Wong A."/>
            <person name="Wong G.K."/>
            <person name="Wu C.I."/>
            <person name="Wu G."/>
            <person name="Yamamoto D."/>
            <person name="Yang H.P."/>
            <person name="Yang S.P."/>
            <person name="Yorke J.A."/>
            <person name="Yoshida K."/>
            <person name="Zdobnov E."/>
            <person name="Zhang P."/>
            <person name="Zhang Y."/>
            <person name="Zimin A.V."/>
            <person name="Baldwin J."/>
            <person name="Abdouelleil A."/>
            <person name="Abdulkadir J."/>
            <person name="Abebe A."/>
            <person name="Abera B."/>
            <person name="Abreu J."/>
            <person name="Acer S.C."/>
            <person name="Aftuck L."/>
            <person name="Alexander A."/>
            <person name="An P."/>
            <person name="Anderson E."/>
            <person name="Anderson S."/>
            <person name="Arachi H."/>
            <person name="Azer M."/>
            <person name="Bachantsang P."/>
            <person name="Barry A."/>
            <person name="Bayul T."/>
            <person name="Berlin A."/>
            <person name="Bessette D."/>
            <person name="Bloom T."/>
            <person name="Blye J."/>
            <person name="Boguslavskiy L."/>
            <person name="Bonnet C."/>
            <person name="Boukhgalter B."/>
            <person name="Bourzgui I."/>
            <person name="Brown A."/>
            <person name="Cahill P."/>
            <person name="Channer S."/>
            <person name="Cheshatsang Y."/>
            <person name="Chuda L."/>
            <person name="Citroen M."/>
            <person name="Collymore A."/>
            <person name="Cooke P."/>
            <person name="Costello M."/>
            <person name="D'Aco K."/>
            <person name="Daza R."/>
            <person name="De Haan G."/>
            <person name="DeGray S."/>
            <person name="DeMaso C."/>
            <person name="Dhargay N."/>
            <person name="Dooley K."/>
            <person name="Dooley E."/>
            <person name="Doricent M."/>
            <person name="Dorje P."/>
            <person name="Dorjee K."/>
            <person name="Dupes A."/>
            <person name="Elong R."/>
            <person name="Falk J."/>
            <person name="Farina A."/>
            <person name="Faro S."/>
            <person name="Ferguson D."/>
            <person name="Fisher S."/>
            <person name="Foley C.D."/>
            <person name="Franke A."/>
            <person name="Friedrich D."/>
            <person name="Gadbois L."/>
            <person name="Gearin G."/>
            <person name="Gearin C.R."/>
            <person name="Giannoukos G."/>
            <person name="Goode T."/>
            <person name="Graham J."/>
            <person name="Grandbois E."/>
            <person name="Grewal S."/>
            <person name="Gyaltsen K."/>
            <person name="Hafez N."/>
            <person name="Hagos B."/>
            <person name="Hall J."/>
            <person name="Henson C."/>
            <person name="Hollinger A."/>
            <person name="Honan T."/>
            <person name="Huard M.D."/>
            <person name="Hughes L."/>
            <person name="Hurhula B."/>
            <person name="Husby M.E."/>
            <person name="Kamat A."/>
            <person name="Kanga B."/>
            <person name="Kashin S."/>
            <person name="Khazanovich D."/>
            <person name="Kisner P."/>
            <person name="Lance K."/>
            <person name="Lara M."/>
            <person name="Lee W."/>
            <person name="Lennon N."/>
            <person name="Letendre F."/>
            <person name="LeVine R."/>
            <person name="Lipovsky A."/>
            <person name="Liu X."/>
            <person name="Liu J."/>
            <person name="Liu S."/>
            <person name="Lokyitsang T."/>
            <person name="Lokyitsang Y."/>
            <person name="Lubonja R."/>
            <person name="Lui A."/>
            <person name="MacDonald P."/>
            <person name="Magnisalis V."/>
            <person name="Maru K."/>
            <person name="Matthews C."/>
            <person name="McCusker W."/>
            <person name="McDonough S."/>
            <person name="Mehta T."/>
            <person name="Meldrim J."/>
            <person name="Meneus L."/>
            <person name="Mihai O."/>
            <person name="Mihalev A."/>
            <person name="Mihova T."/>
            <person name="Mittelman R."/>
            <person name="Mlenga V."/>
            <person name="Montmayeur A."/>
            <person name="Mulrain L."/>
            <person name="Navidi A."/>
            <person name="Naylor J."/>
            <person name="Negash T."/>
            <person name="Nguyen T."/>
            <person name="Nguyen N."/>
            <person name="Nicol R."/>
            <person name="Norbu C."/>
            <person name="Norbu N."/>
            <person name="Novod N."/>
            <person name="O'Neill B."/>
            <person name="Osman S."/>
            <person name="Markiewicz E."/>
            <person name="Oyono O.L."/>
            <person name="Patti C."/>
            <person name="Phunkhang P."/>
            <person name="Pierre F."/>
            <person name="Priest M."/>
            <person name="Raghuraman S."/>
            <person name="Rege F."/>
            <person name="Reyes R."/>
            <person name="Rise C."/>
            <person name="Rogov P."/>
            <person name="Ross K."/>
            <person name="Ryan E."/>
            <person name="Settipalli S."/>
            <person name="Shea T."/>
            <person name="Sherpa N."/>
            <person name="Shi L."/>
            <person name="Shih D."/>
            <person name="Sparrow T."/>
            <person name="Spaulding J."/>
            <person name="Stalker J."/>
            <person name="Stange-Thomann N."/>
            <person name="Stavropoulos S."/>
            <person name="Stone C."/>
            <person name="Strader C."/>
            <person name="Tesfaye S."/>
            <person name="Thomson T."/>
            <person name="Thoulutsang Y."/>
            <person name="Thoulutsang D."/>
            <person name="Topham K."/>
            <person name="Topping I."/>
            <person name="Tsamla T."/>
            <person name="Vassiliev H."/>
            <person name="Vo A."/>
            <person name="Wangchuk T."/>
            <person name="Wangdi T."/>
            <person name="Weiand M."/>
            <person name="Wilkinson J."/>
            <person name="Wilson A."/>
            <person name="Yadav S."/>
            <person name="Young G."/>
            <person name="Yu Q."/>
            <person name="Zembek L."/>
            <person name="Zhong D."/>
            <person name="Zimmer A."/>
            <person name="Zwirko Z."/>
            <person name="Jaffe D.B."/>
            <person name="Alvarez P."/>
            <person name="Brockman W."/>
            <person name="Butler J."/>
            <person name="Chin C."/>
            <person name="Gnerre S."/>
            <person name="Grabherr M."/>
            <person name="Kleber M."/>
            <person name="Mauceli E."/>
            <person name="MacCallum I."/>
        </authorList>
    </citation>
    <scope>NUCLEOTIDE SEQUENCE [LARGE SCALE GENOMIC DNA]</scope>
    <source>
        <strain evidence="4">Tucson 14024-0371.13</strain>
    </source>
</reference>
<dbReference type="PhylomeDB" id="B3M411"/>
<accession>B3M411</accession>
<protein>
    <submittedName>
        <fullName evidence="3">Uncharacterized protein</fullName>
    </submittedName>
</protein>
<evidence type="ECO:0000313" key="4">
    <source>
        <dbReference type="Proteomes" id="UP000007801"/>
    </source>
</evidence>
<dbReference type="Pfam" id="PF06477">
    <property type="entry name" value="DUF1091"/>
    <property type="match status" value="1"/>
</dbReference>
<dbReference type="HOGENOM" id="CLU_109964_0_0_1"/>
<feature type="signal peptide" evidence="2">
    <location>
        <begin position="1"/>
        <end position="17"/>
    </location>
</feature>
<gene>
    <name evidence="3" type="primary">Dana\GF23964</name>
    <name evidence="3" type="synonym">dana_GLEANR_8726</name>
    <name evidence="3" type="ORF">GF23964</name>
</gene>
<dbReference type="Proteomes" id="UP000007801">
    <property type="component" value="Unassembled WGS sequence"/>
</dbReference>